<accession>A0A8T0GX06</accession>
<comment type="caution">
    <text evidence="1">The sequence shown here is derived from an EMBL/GenBank/DDBJ whole genome shotgun (WGS) entry which is preliminary data.</text>
</comment>
<evidence type="ECO:0000313" key="2">
    <source>
        <dbReference type="Proteomes" id="UP000822688"/>
    </source>
</evidence>
<name>A0A8T0GX06_CERPU</name>
<dbReference type="Proteomes" id="UP000822688">
    <property type="component" value="Chromosome 9"/>
</dbReference>
<reference evidence="1" key="1">
    <citation type="submission" date="2020-06" db="EMBL/GenBank/DDBJ databases">
        <title>WGS assembly of Ceratodon purpureus strain R40.</title>
        <authorList>
            <person name="Carey S.B."/>
            <person name="Jenkins J."/>
            <person name="Shu S."/>
            <person name="Lovell J.T."/>
            <person name="Sreedasyam A."/>
            <person name="Maumus F."/>
            <person name="Tiley G.P."/>
            <person name="Fernandez-Pozo N."/>
            <person name="Barry K."/>
            <person name="Chen C."/>
            <person name="Wang M."/>
            <person name="Lipzen A."/>
            <person name="Daum C."/>
            <person name="Saski C.A."/>
            <person name="Payton A.C."/>
            <person name="Mcbreen J.C."/>
            <person name="Conrad R.E."/>
            <person name="Kollar L.M."/>
            <person name="Olsson S."/>
            <person name="Huttunen S."/>
            <person name="Landis J.B."/>
            <person name="Wickett N.J."/>
            <person name="Johnson M.G."/>
            <person name="Rensing S.A."/>
            <person name="Grimwood J."/>
            <person name="Schmutz J."/>
            <person name="Mcdaniel S.F."/>
        </authorList>
    </citation>
    <scope>NUCLEOTIDE SEQUENCE</scope>
    <source>
        <strain evidence="1">R40</strain>
    </source>
</reference>
<protein>
    <submittedName>
        <fullName evidence="1">Uncharacterized protein</fullName>
    </submittedName>
</protein>
<gene>
    <name evidence="1" type="ORF">KC19_9G132200</name>
</gene>
<keyword evidence="2" id="KW-1185">Reference proteome</keyword>
<dbReference type="AlphaFoldDB" id="A0A8T0GX06"/>
<dbReference type="EMBL" id="CM026430">
    <property type="protein sequence ID" value="KAG0562268.1"/>
    <property type="molecule type" value="Genomic_DNA"/>
</dbReference>
<evidence type="ECO:0000313" key="1">
    <source>
        <dbReference type="EMBL" id="KAG0562268.1"/>
    </source>
</evidence>
<proteinExistence type="predicted"/>
<sequence>MIHKTGRRFAKLRPRTFDHVITPTDTFQQIRRLHPKSNHSQNSPPLRFFKNHNLQTPKTFTNPIQEQHHTLLNPITRSTTTTSWSTGIPDTPHRAPQQNIFKIPPHFYTTTQTIYTTLRNPTKHDPLHKT</sequence>
<organism evidence="1 2">
    <name type="scientific">Ceratodon purpureus</name>
    <name type="common">Fire moss</name>
    <name type="synonym">Dicranum purpureum</name>
    <dbReference type="NCBI Taxonomy" id="3225"/>
    <lineage>
        <taxon>Eukaryota</taxon>
        <taxon>Viridiplantae</taxon>
        <taxon>Streptophyta</taxon>
        <taxon>Embryophyta</taxon>
        <taxon>Bryophyta</taxon>
        <taxon>Bryophytina</taxon>
        <taxon>Bryopsida</taxon>
        <taxon>Dicranidae</taxon>
        <taxon>Pseudoditrichales</taxon>
        <taxon>Ditrichaceae</taxon>
        <taxon>Ceratodon</taxon>
    </lineage>
</organism>